<name>A0A3N4M9G6_9PEZI</name>
<gene>
    <name evidence="2" type="ORF">L211DRAFT_832879</name>
</gene>
<evidence type="ECO:0000313" key="3">
    <source>
        <dbReference type="Proteomes" id="UP000267821"/>
    </source>
</evidence>
<dbReference type="Proteomes" id="UP000267821">
    <property type="component" value="Unassembled WGS sequence"/>
</dbReference>
<evidence type="ECO:0000313" key="2">
    <source>
        <dbReference type="EMBL" id="RPB29001.1"/>
    </source>
</evidence>
<proteinExistence type="predicted"/>
<keyword evidence="1" id="KW-0472">Membrane</keyword>
<keyword evidence="3" id="KW-1185">Reference proteome</keyword>
<feature type="transmembrane region" description="Helical" evidence="1">
    <location>
        <begin position="12"/>
        <end position="38"/>
    </location>
</feature>
<dbReference type="EMBL" id="ML121528">
    <property type="protein sequence ID" value="RPB29001.1"/>
    <property type="molecule type" value="Genomic_DNA"/>
</dbReference>
<dbReference type="AlphaFoldDB" id="A0A3N4M9G6"/>
<protein>
    <submittedName>
        <fullName evidence="2">Uncharacterized protein</fullName>
    </submittedName>
</protein>
<accession>A0A3N4M9G6</accession>
<sequence length="64" mass="7031">MPISGLGPDTPTAVGIICGITLGIIIFLIIAWCLFNYWRHSVLYDGGRRRNSEKSSSGSYSVRN</sequence>
<dbReference type="InParanoid" id="A0A3N4M9G6"/>
<keyword evidence="1" id="KW-0812">Transmembrane</keyword>
<evidence type="ECO:0000256" key="1">
    <source>
        <dbReference type="SAM" id="Phobius"/>
    </source>
</evidence>
<organism evidence="2 3">
    <name type="scientific">Terfezia boudieri ATCC MYA-4762</name>
    <dbReference type="NCBI Taxonomy" id="1051890"/>
    <lineage>
        <taxon>Eukaryota</taxon>
        <taxon>Fungi</taxon>
        <taxon>Dikarya</taxon>
        <taxon>Ascomycota</taxon>
        <taxon>Pezizomycotina</taxon>
        <taxon>Pezizomycetes</taxon>
        <taxon>Pezizales</taxon>
        <taxon>Pezizaceae</taxon>
        <taxon>Terfezia</taxon>
    </lineage>
</organism>
<keyword evidence="1" id="KW-1133">Transmembrane helix</keyword>
<reference evidence="2 3" key="1">
    <citation type="journal article" date="2018" name="Nat. Ecol. Evol.">
        <title>Pezizomycetes genomes reveal the molecular basis of ectomycorrhizal truffle lifestyle.</title>
        <authorList>
            <person name="Murat C."/>
            <person name="Payen T."/>
            <person name="Noel B."/>
            <person name="Kuo A."/>
            <person name="Morin E."/>
            <person name="Chen J."/>
            <person name="Kohler A."/>
            <person name="Krizsan K."/>
            <person name="Balestrini R."/>
            <person name="Da Silva C."/>
            <person name="Montanini B."/>
            <person name="Hainaut M."/>
            <person name="Levati E."/>
            <person name="Barry K.W."/>
            <person name="Belfiori B."/>
            <person name="Cichocki N."/>
            <person name="Clum A."/>
            <person name="Dockter R.B."/>
            <person name="Fauchery L."/>
            <person name="Guy J."/>
            <person name="Iotti M."/>
            <person name="Le Tacon F."/>
            <person name="Lindquist E.A."/>
            <person name="Lipzen A."/>
            <person name="Malagnac F."/>
            <person name="Mello A."/>
            <person name="Molinier V."/>
            <person name="Miyauchi S."/>
            <person name="Poulain J."/>
            <person name="Riccioni C."/>
            <person name="Rubini A."/>
            <person name="Sitrit Y."/>
            <person name="Splivallo R."/>
            <person name="Traeger S."/>
            <person name="Wang M."/>
            <person name="Zifcakova L."/>
            <person name="Wipf D."/>
            <person name="Zambonelli A."/>
            <person name="Paolocci F."/>
            <person name="Nowrousian M."/>
            <person name="Ottonello S."/>
            <person name="Baldrian P."/>
            <person name="Spatafora J.W."/>
            <person name="Henrissat B."/>
            <person name="Nagy L.G."/>
            <person name="Aury J.M."/>
            <person name="Wincker P."/>
            <person name="Grigoriev I.V."/>
            <person name="Bonfante P."/>
            <person name="Martin F.M."/>
        </authorList>
    </citation>
    <scope>NUCLEOTIDE SEQUENCE [LARGE SCALE GENOMIC DNA]</scope>
    <source>
        <strain evidence="2 3">ATCC MYA-4762</strain>
    </source>
</reference>